<comment type="caution">
    <text evidence="1">The sequence shown here is derived from an EMBL/GenBank/DDBJ whole genome shotgun (WGS) entry which is preliminary data.</text>
</comment>
<accession>A0A2A4G8U8</accession>
<gene>
    <name evidence="1" type="ORF">B7P33_06645</name>
</gene>
<dbReference type="OrthoDB" id="1143855at2"/>
<name>A0A2A4G8U8_9FLAO</name>
<protein>
    <recommendedName>
        <fullName evidence="3">Lipocalin-like domain-containing protein</fullName>
    </recommendedName>
</protein>
<evidence type="ECO:0008006" key="3">
    <source>
        <dbReference type="Google" id="ProtNLM"/>
    </source>
</evidence>
<dbReference type="RefSeq" id="WP_097440120.1">
    <property type="nucleotide sequence ID" value="NZ_KZ300476.1"/>
</dbReference>
<evidence type="ECO:0000313" key="2">
    <source>
        <dbReference type="Proteomes" id="UP000219559"/>
    </source>
</evidence>
<proteinExistence type="predicted"/>
<sequence>MDQLSDLNGYWEISQVVSADGSIKEFPVNPYVDYIKLQGTQGHRHKIKVQLGKALTIPESGGEVFTANQSGDSLVLTYKTALSEWSETLTELKPDSFTVRNETGILYRYKRYQPIIVE</sequence>
<dbReference type="EMBL" id="NBWU01000002">
    <property type="protein sequence ID" value="PCE64841.1"/>
    <property type="molecule type" value="Genomic_DNA"/>
</dbReference>
<keyword evidence="2" id="KW-1185">Reference proteome</keyword>
<reference evidence="1 2" key="1">
    <citation type="submission" date="2017-04" db="EMBL/GenBank/DDBJ databases">
        <title>A new member of the family Flavobacteriaceae isolated from ascidians.</title>
        <authorList>
            <person name="Chen L."/>
        </authorList>
    </citation>
    <scope>NUCLEOTIDE SEQUENCE [LARGE SCALE GENOMIC DNA]</scope>
    <source>
        <strain evidence="1 2">HQA918</strain>
    </source>
</reference>
<dbReference type="AlphaFoldDB" id="A0A2A4G8U8"/>
<organism evidence="1 2">
    <name type="scientific">Sediminicola luteus</name>
    <dbReference type="NCBI Taxonomy" id="319238"/>
    <lineage>
        <taxon>Bacteria</taxon>
        <taxon>Pseudomonadati</taxon>
        <taxon>Bacteroidota</taxon>
        <taxon>Flavobacteriia</taxon>
        <taxon>Flavobacteriales</taxon>
        <taxon>Flavobacteriaceae</taxon>
        <taxon>Sediminicola</taxon>
    </lineage>
</organism>
<dbReference type="Proteomes" id="UP000219559">
    <property type="component" value="Unassembled WGS sequence"/>
</dbReference>
<evidence type="ECO:0000313" key="1">
    <source>
        <dbReference type="EMBL" id="PCE64841.1"/>
    </source>
</evidence>